<evidence type="ECO:0000256" key="3">
    <source>
        <dbReference type="ARBA" id="ARBA00004721"/>
    </source>
</evidence>
<dbReference type="GO" id="GO:0020037">
    <property type="term" value="F:heme binding"/>
    <property type="evidence" value="ECO:0007669"/>
    <property type="project" value="InterPro"/>
</dbReference>
<comment type="subcellular location">
    <subcellularLocation>
        <location evidence="2">Membrane</location>
    </subcellularLocation>
</comment>
<evidence type="ECO:0000256" key="1">
    <source>
        <dbReference type="ARBA" id="ARBA00001971"/>
    </source>
</evidence>
<evidence type="ECO:0000256" key="2">
    <source>
        <dbReference type="ARBA" id="ARBA00004370"/>
    </source>
</evidence>
<keyword evidence="6" id="KW-0812">Transmembrane</keyword>
<keyword evidence="7 13" id="KW-0479">Metal-binding</keyword>
<keyword evidence="10 13" id="KW-0408">Iron</keyword>
<comment type="cofactor">
    <cofactor evidence="1 13">
        <name>heme</name>
        <dbReference type="ChEBI" id="CHEBI:30413"/>
    </cofactor>
</comment>
<comment type="pathway">
    <text evidence="3">Secondary metabolite biosynthesis; terpenoid biosynthesis.</text>
</comment>
<dbReference type="AlphaFoldDB" id="A0AAD7MDH8"/>
<evidence type="ECO:0000256" key="5">
    <source>
        <dbReference type="ARBA" id="ARBA00022617"/>
    </source>
</evidence>
<proteinExistence type="inferred from homology"/>
<reference evidence="14" key="1">
    <citation type="submission" date="2023-03" db="EMBL/GenBank/DDBJ databases">
        <title>Massive genome expansion in bonnet fungi (Mycena s.s.) driven by repeated elements and novel gene families across ecological guilds.</title>
        <authorList>
            <consortium name="Lawrence Berkeley National Laboratory"/>
            <person name="Harder C.B."/>
            <person name="Miyauchi S."/>
            <person name="Viragh M."/>
            <person name="Kuo A."/>
            <person name="Thoen E."/>
            <person name="Andreopoulos B."/>
            <person name="Lu D."/>
            <person name="Skrede I."/>
            <person name="Drula E."/>
            <person name="Henrissat B."/>
            <person name="Morin E."/>
            <person name="Kohler A."/>
            <person name="Barry K."/>
            <person name="LaButti K."/>
            <person name="Morin E."/>
            <person name="Salamov A."/>
            <person name="Lipzen A."/>
            <person name="Mereny Z."/>
            <person name="Hegedus B."/>
            <person name="Baldrian P."/>
            <person name="Stursova M."/>
            <person name="Weitz H."/>
            <person name="Taylor A."/>
            <person name="Grigoriev I.V."/>
            <person name="Nagy L.G."/>
            <person name="Martin F."/>
            <person name="Kauserud H."/>
        </authorList>
    </citation>
    <scope>NUCLEOTIDE SEQUENCE</scope>
    <source>
        <strain evidence="14">CBHHK182m</strain>
    </source>
</reference>
<dbReference type="InterPro" id="IPR002401">
    <property type="entry name" value="Cyt_P450_E_grp-I"/>
</dbReference>
<keyword evidence="15" id="KW-1185">Reference proteome</keyword>
<dbReference type="PANTHER" id="PTHR24305:SF166">
    <property type="entry name" value="CYTOCHROME P450 12A4, MITOCHONDRIAL-RELATED"/>
    <property type="match status" value="1"/>
</dbReference>
<evidence type="ECO:0000256" key="11">
    <source>
        <dbReference type="ARBA" id="ARBA00023033"/>
    </source>
</evidence>
<dbReference type="InterPro" id="IPR036396">
    <property type="entry name" value="Cyt_P450_sf"/>
</dbReference>
<dbReference type="GO" id="GO:0004497">
    <property type="term" value="F:monooxygenase activity"/>
    <property type="evidence" value="ECO:0007669"/>
    <property type="project" value="UniProtKB-KW"/>
</dbReference>
<protein>
    <submittedName>
        <fullName evidence="14">Cytochrome P450</fullName>
    </submittedName>
</protein>
<keyword evidence="12" id="KW-0472">Membrane</keyword>
<feature type="binding site" description="axial binding residue" evidence="13">
    <location>
        <position position="414"/>
    </location>
    <ligand>
        <name>heme</name>
        <dbReference type="ChEBI" id="CHEBI:30413"/>
    </ligand>
    <ligandPart>
        <name>Fe</name>
        <dbReference type="ChEBI" id="CHEBI:18248"/>
    </ligandPart>
</feature>
<keyword evidence="11" id="KW-0503">Monooxygenase</keyword>
<sequence length="472" mass="52562">SVPGPASKSIITGAINFPFPTLRLTLAQENLSQFHDLDDWGFQQELEENYGRVVKLTGFSGYIDRHLFVFDPVALHHILVKDQDVYEEMPKFLCLDLLVFGEESSLPWGTIIANIAKTMMPAFSTLNLRGVVPLFYEVAERLDFNSISCRTSLELIGRTGIGYSFDPMLPGQEQTDRYARALRGLFVTAFKLQLFIPLLPILMNYCPRRCMAQEGGKLDGSEEGKDIMSLLVKGNATADAGMHLADDELVACLSMILFAATDTTSSSMNRMIHLLALNPEVQHKLREEVLTAPEHLDYDKIDALPYLDGFVREILRLYPPVPVMFREAMSDITLPLSTPIIGSDGTIMHTIAVPKGTSIYVGLAAANHDKSIWGEDALEFKPDRWTKGKADSVETKLPGIYGNTMTFLGGGRSCIGFKFAQLEMKVVVCVLLRSFSFSKPDSGIRWRKTGIMPSPYVNDEPKLPIVVERLRA</sequence>
<dbReference type="PRINTS" id="PR00385">
    <property type="entry name" value="P450"/>
</dbReference>
<dbReference type="InterPro" id="IPR050121">
    <property type="entry name" value="Cytochrome_P450_monoxygenase"/>
</dbReference>
<evidence type="ECO:0000256" key="8">
    <source>
        <dbReference type="ARBA" id="ARBA00022989"/>
    </source>
</evidence>
<name>A0AAD7MDH8_9AGAR</name>
<evidence type="ECO:0000256" key="7">
    <source>
        <dbReference type="ARBA" id="ARBA00022723"/>
    </source>
</evidence>
<dbReference type="Proteomes" id="UP001215598">
    <property type="component" value="Unassembled WGS sequence"/>
</dbReference>
<evidence type="ECO:0000313" key="15">
    <source>
        <dbReference type="Proteomes" id="UP001215598"/>
    </source>
</evidence>
<evidence type="ECO:0000313" key="14">
    <source>
        <dbReference type="EMBL" id="KAJ7712062.1"/>
    </source>
</evidence>
<comment type="similarity">
    <text evidence="4">Belongs to the cytochrome P450 family.</text>
</comment>
<dbReference type="PANTHER" id="PTHR24305">
    <property type="entry name" value="CYTOCHROME P450"/>
    <property type="match status" value="1"/>
</dbReference>
<keyword evidence="9" id="KW-0560">Oxidoreductase</keyword>
<keyword evidence="8" id="KW-1133">Transmembrane helix</keyword>
<dbReference type="GO" id="GO:0016705">
    <property type="term" value="F:oxidoreductase activity, acting on paired donors, with incorporation or reduction of molecular oxygen"/>
    <property type="evidence" value="ECO:0007669"/>
    <property type="project" value="InterPro"/>
</dbReference>
<evidence type="ECO:0000256" key="9">
    <source>
        <dbReference type="ARBA" id="ARBA00023002"/>
    </source>
</evidence>
<dbReference type="PRINTS" id="PR00463">
    <property type="entry name" value="EP450I"/>
</dbReference>
<organism evidence="14 15">
    <name type="scientific">Mycena metata</name>
    <dbReference type="NCBI Taxonomy" id="1033252"/>
    <lineage>
        <taxon>Eukaryota</taxon>
        <taxon>Fungi</taxon>
        <taxon>Dikarya</taxon>
        <taxon>Basidiomycota</taxon>
        <taxon>Agaricomycotina</taxon>
        <taxon>Agaricomycetes</taxon>
        <taxon>Agaricomycetidae</taxon>
        <taxon>Agaricales</taxon>
        <taxon>Marasmiineae</taxon>
        <taxon>Mycenaceae</taxon>
        <taxon>Mycena</taxon>
    </lineage>
</organism>
<keyword evidence="5 13" id="KW-0349">Heme</keyword>
<evidence type="ECO:0000256" key="4">
    <source>
        <dbReference type="ARBA" id="ARBA00010617"/>
    </source>
</evidence>
<evidence type="ECO:0000256" key="10">
    <source>
        <dbReference type="ARBA" id="ARBA00023004"/>
    </source>
</evidence>
<evidence type="ECO:0000256" key="13">
    <source>
        <dbReference type="PIRSR" id="PIRSR602401-1"/>
    </source>
</evidence>
<accession>A0AAD7MDH8</accession>
<comment type="caution">
    <text evidence="14">The sequence shown here is derived from an EMBL/GenBank/DDBJ whole genome shotgun (WGS) entry which is preliminary data.</text>
</comment>
<feature type="non-terminal residue" evidence="14">
    <location>
        <position position="472"/>
    </location>
</feature>
<dbReference type="InterPro" id="IPR001128">
    <property type="entry name" value="Cyt_P450"/>
</dbReference>
<dbReference type="Pfam" id="PF00067">
    <property type="entry name" value="p450"/>
    <property type="match status" value="1"/>
</dbReference>
<dbReference type="GO" id="GO:0005506">
    <property type="term" value="F:iron ion binding"/>
    <property type="evidence" value="ECO:0007669"/>
    <property type="project" value="InterPro"/>
</dbReference>
<dbReference type="GO" id="GO:0016020">
    <property type="term" value="C:membrane"/>
    <property type="evidence" value="ECO:0007669"/>
    <property type="project" value="UniProtKB-SubCell"/>
</dbReference>
<evidence type="ECO:0000256" key="12">
    <source>
        <dbReference type="ARBA" id="ARBA00023136"/>
    </source>
</evidence>
<gene>
    <name evidence="14" type="ORF">B0H16DRAFT_1626566</name>
</gene>
<dbReference type="EMBL" id="JARKIB010000378">
    <property type="protein sequence ID" value="KAJ7712062.1"/>
    <property type="molecule type" value="Genomic_DNA"/>
</dbReference>
<dbReference type="SUPFAM" id="SSF48264">
    <property type="entry name" value="Cytochrome P450"/>
    <property type="match status" value="1"/>
</dbReference>
<evidence type="ECO:0000256" key="6">
    <source>
        <dbReference type="ARBA" id="ARBA00022692"/>
    </source>
</evidence>
<dbReference type="Gene3D" id="1.10.630.10">
    <property type="entry name" value="Cytochrome P450"/>
    <property type="match status" value="1"/>
</dbReference>